<name>A0ABR0KBJ0_9EURO</name>
<feature type="compositionally biased region" description="Polar residues" evidence="1">
    <location>
        <begin position="569"/>
        <end position="589"/>
    </location>
</feature>
<dbReference type="EMBL" id="JAVRRG010000047">
    <property type="protein sequence ID" value="KAK5093114.1"/>
    <property type="molecule type" value="Genomic_DNA"/>
</dbReference>
<feature type="compositionally biased region" description="Polar residues" evidence="1">
    <location>
        <begin position="134"/>
        <end position="152"/>
    </location>
</feature>
<reference evidence="2 3" key="1">
    <citation type="submission" date="2023-08" db="EMBL/GenBank/DDBJ databases">
        <title>Black Yeasts Isolated from many extreme environments.</title>
        <authorList>
            <person name="Coleine C."/>
            <person name="Stajich J.E."/>
            <person name="Selbmann L."/>
        </authorList>
    </citation>
    <scope>NUCLEOTIDE SEQUENCE [LARGE SCALE GENOMIC DNA]</scope>
    <source>
        <strain evidence="2 3">CCFEE 5885</strain>
    </source>
</reference>
<evidence type="ECO:0000256" key="1">
    <source>
        <dbReference type="SAM" id="MobiDB-lite"/>
    </source>
</evidence>
<feature type="compositionally biased region" description="Low complexity" evidence="1">
    <location>
        <begin position="462"/>
        <end position="483"/>
    </location>
</feature>
<proteinExistence type="predicted"/>
<feature type="region of interest" description="Disordered" evidence="1">
    <location>
        <begin position="522"/>
        <end position="557"/>
    </location>
</feature>
<accession>A0ABR0KBJ0</accession>
<feature type="region of interest" description="Disordered" evidence="1">
    <location>
        <begin position="134"/>
        <end position="197"/>
    </location>
</feature>
<feature type="region of interest" description="Disordered" evidence="1">
    <location>
        <begin position="569"/>
        <end position="606"/>
    </location>
</feature>
<sequence>MSPPTFENNLMGGDMFNPFDGLNDNDIGGNWVGDSFETFISTAEDEELFDSLFQTNEAHYASPDNMPAVGIMGLYVDAACNAVESRRSGRASVEQGSPPSAIPNGGFASSGPLLYNGANGFEWQIKHDEHAQVPATTAQLSANDSQQLSSYQGYPGGVRSQPIGNNFTEPSPFAPLGNLQSSSNNGVTSYQQNPEYDSTAPQTLALSTYGSTQPTQLSSGIRFAPLSSDGLLNSQEWLNQYGRNHPGFDVPNLSNHDFLRPDVTPEENFELMRDHVQKEREKVEDWEDHIYHPKKWHRGLTPRVWPFNISPDARPKPESYCPGQLKPADTAEGNKCLQCEHNDRECYGGPTANGKCTTCQGAKGIRKYLKSIDARDKASGQTRRCYWPQREFFMNDFHTVKLFHKDCRWIDSNTAEAIAEHEKDEEKLKAARARKEARTRKEEARARATTAKSQERARKAAEMTQAARAAGAASQRQPQSAAPPTRPQTVLTSSVPRPNMFKPGPYRTGILNPVAQGLIPASGQQVTSGSALSRMDEPTLNNRGTKRGREAESDELGVPAKRTRVQTPTNAMPQIGNGTLSTPRTSQETAAADPIRATASSGDDVESSYARLHEQRDQYHMAGNYMEAAQIQAAINVAGDNKALATRLAVNRSSPIVMEQKFVMLAAYSDETLEGMIRKLNEIQIMYELDPTEVTDKDRVLALRIQTAMNVSLGGEYTAPAAFLIRDRGFQAELQRLALAEKDGGPFDTYRPLAASEIVSILYHASRVTNDRFRSHIGKVLEPLGVPEGVWTEDAAHNVPDHIARILESLVYYASRA</sequence>
<feature type="region of interest" description="Disordered" evidence="1">
    <location>
        <begin position="421"/>
        <end position="503"/>
    </location>
</feature>
<evidence type="ECO:0000313" key="3">
    <source>
        <dbReference type="Proteomes" id="UP001345013"/>
    </source>
</evidence>
<keyword evidence="3" id="KW-1185">Reference proteome</keyword>
<feature type="compositionally biased region" description="Polar residues" evidence="1">
    <location>
        <begin position="178"/>
        <end position="197"/>
    </location>
</feature>
<dbReference type="Proteomes" id="UP001345013">
    <property type="component" value="Unassembled WGS sequence"/>
</dbReference>
<gene>
    <name evidence="2" type="ORF">LTR24_004517</name>
</gene>
<feature type="compositionally biased region" description="Basic and acidic residues" evidence="1">
    <location>
        <begin position="421"/>
        <end position="446"/>
    </location>
</feature>
<evidence type="ECO:0000313" key="2">
    <source>
        <dbReference type="EMBL" id="KAK5093114.1"/>
    </source>
</evidence>
<organism evidence="2 3">
    <name type="scientific">Lithohypha guttulata</name>
    <dbReference type="NCBI Taxonomy" id="1690604"/>
    <lineage>
        <taxon>Eukaryota</taxon>
        <taxon>Fungi</taxon>
        <taxon>Dikarya</taxon>
        <taxon>Ascomycota</taxon>
        <taxon>Pezizomycotina</taxon>
        <taxon>Eurotiomycetes</taxon>
        <taxon>Chaetothyriomycetidae</taxon>
        <taxon>Chaetothyriales</taxon>
        <taxon>Trichomeriaceae</taxon>
        <taxon>Lithohypha</taxon>
    </lineage>
</organism>
<comment type="caution">
    <text evidence="2">The sequence shown here is derived from an EMBL/GenBank/DDBJ whole genome shotgun (WGS) entry which is preliminary data.</text>
</comment>
<protein>
    <submittedName>
        <fullName evidence="2">Uncharacterized protein</fullName>
    </submittedName>
</protein>
<feature type="compositionally biased region" description="Polar residues" evidence="1">
    <location>
        <begin position="522"/>
        <end position="531"/>
    </location>
</feature>